<evidence type="ECO:0000256" key="4">
    <source>
        <dbReference type="ARBA" id="ARBA00022552"/>
    </source>
</evidence>
<evidence type="ECO:0000256" key="6">
    <source>
        <dbReference type="ARBA" id="ARBA00022679"/>
    </source>
</evidence>
<feature type="binding site" evidence="10">
    <location>
        <position position="182"/>
    </location>
    <ligand>
        <name>S-adenosyl-L-methionine</name>
        <dbReference type="ChEBI" id="CHEBI:59789"/>
    </ligand>
</feature>
<dbReference type="InterPro" id="IPR005304">
    <property type="entry name" value="Rbsml_bgen_MeTrfase_EMG1/NEP1"/>
</dbReference>
<feature type="binding site" evidence="10">
    <location>
        <position position="177"/>
    </location>
    <ligand>
        <name>S-adenosyl-L-methionine</name>
        <dbReference type="ChEBI" id="CHEBI:59789"/>
    </ligand>
</feature>
<evidence type="ECO:0000256" key="7">
    <source>
        <dbReference type="ARBA" id="ARBA00022691"/>
    </source>
</evidence>
<evidence type="ECO:0000256" key="5">
    <source>
        <dbReference type="ARBA" id="ARBA00022603"/>
    </source>
</evidence>
<sequence length="222" mass="25264">MLSLIIAEASLELVPKGLWHHNAVISYCRRISKRPSEVLLDNSWHFGAMKGLQNEIKRGRPDIVHFCLLEACTIPLYDDDEIQVFVHTLHDKVIEVGRGVRVPKSYHRFAGIMEKLFAEKKITSGDQTLFALKDMTFSELVDKIKPDKVIGLSPQGQESNYYDAASRCTNKSCLVVGGFPKGDFEDSTKKRIDTFLSVEKRSLEAHVVVARILYEYEKTIFM</sequence>
<evidence type="ECO:0000256" key="10">
    <source>
        <dbReference type="HAMAP-Rule" id="MF_00554"/>
    </source>
</evidence>
<dbReference type="Pfam" id="PF03587">
    <property type="entry name" value="EMG1"/>
    <property type="match status" value="1"/>
</dbReference>
<gene>
    <name evidence="10" type="primary">nep1</name>
    <name evidence="11" type="ORF">NITUZ_140011</name>
</gene>
<keyword evidence="3 10" id="KW-0690">Ribosome biogenesis</keyword>
<dbReference type="SUPFAM" id="SSF75217">
    <property type="entry name" value="alpha/beta knot"/>
    <property type="match status" value="1"/>
</dbReference>
<keyword evidence="9 10" id="KW-0694">RNA-binding</keyword>
<comment type="caution">
    <text evidence="11">The sequence shown here is derived from an EMBL/GenBank/DDBJ whole genome shotgun (WGS) entry which is preliminary data.</text>
</comment>
<reference evidence="11 12" key="1">
    <citation type="journal article" date="2013" name="PLoS ONE">
        <title>Enrichment and Genome Sequence of the Group I.1a Ammonia-Oxidizing Archaeon ?Ca. Nitrosotenuis uzonensis? Representing a Clade Globally.</title>
        <authorList>
            <person name="Lebedeva E.V."/>
            <person name="Hatzenpichler R."/>
            <person name="Pelletier E."/>
            <person name="Schuster N."/>
            <person name="Hauzmayer S."/>
            <person name="Bulaev A."/>
            <person name="Grigor'eva N.V."/>
            <person name="Galushko A."/>
            <person name="Schmid M."/>
            <person name="Palatinszky M."/>
            <person name="Le Paslier D."/>
            <person name="Daims H."/>
            <person name="Wagner M."/>
        </authorList>
    </citation>
    <scope>NUCLEOTIDE SEQUENCE [LARGE SCALE GENOMIC DNA]</scope>
    <source>
        <strain evidence="11 12">N4</strain>
    </source>
</reference>
<feature type="binding site" evidence="10">
    <location>
        <begin position="198"/>
        <end position="203"/>
    </location>
    <ligand>
        <name>S-adenosyl-L-methionine</name>
        <dbReference type="ChEBI" id="CHEBI:59789"/>
    </ligand>
</feature>
<name>V6AQC8_9ARCH</name>
<dbReference type="OrthoDB" id="7612at2157"/>
<protein>
    <recommendedName>
        <fullName evidence="10">Ribosomal RNA small subunit methyltransferase Nep1</fullName>
        <ecNumber evidence="10">2.1.1.-</ecNumber>
    </recommendedName>
    <alternativeName>
        <fullName evidence="10">16S rRNA (pseudouridine-N1-)-methyltransferase Nep1</fullName>
    </alternativeName>
</protein>
<comment type="similarity">
    <text evidence="1 10">Belongs to the class IV-like SAM-binding methyltransferase superfamily. RNA methyltransferase NEP1 family.</text>
</comment>
<dbReference type="GO" id="GO:0070475">
    <property type="term" value="P:rRNA base methylation"/>
    <property type="evidence" value="ECO:0007669"/>
    <property type="project" value="InterPro"/>
</dbReference>
<proteinExistence type="inferred from homology"/>
<dbReference type="RefSeq" id="WP_048194221.1">
    <property type="nucleotide sequence ID" value="NZ_CBTY010000006.1"/>
</dbReference>
<feature type="site" description="Interaction with substrate rRNA" evidence="10">
    <location>
        <position position="104"/>
    </location>
</feature>
<accession>V6AQC8</accession>
<dbReference type="EMBL" id="CBTY010000006">
    <property type="protein sequence ID" value="CDI04936.1"/>
    <property type="molecule type" value="Genomic_DNA"/>
</dbReference>
<dbReference type="PANTHER" id="PTHR12636">
    <property type="entry name" value="NEP1/MRA1"/>
    <property type="match status" value="1"/>
</dbReference>
<keyword evidence="5 10" id="KW-0489">Methyltransferase</keyword>
<dbReference type="FunFam" id="3.40.1280.10:FF:000042">
    <property type="entry name" value="Ribosomal RNA small subunit methyltransferase Nep1"/>
    <property type="match status" value="1"/>
</dbReference>
<keyword evidence="8 10" id="KW-0699">rRNA-binding</keyword>
<keyword evidence="4 10" id="KW-0698">rRNA processing</keyword>
<dbReference type="AlphaFoldDB" id="V6AQC8"/>
<dbReference type="InterPro" id="IPR023503">
    <property type="entry name" value="Ribosome_NEP1_arc"/>
</dbReference>
<feature type="site" description="Stabilizes Arg-xx" evidence="10">
    <location>
        <position position="62"/>
    </location>
</feature>
<dbReference type="STRING" id="1407055.NITUZ_140011"/>
<feature type="site" description="Interaction with substrate rRNA" evidence="10">
    <location>
        <position position="108"/>
    </location>
</feature>
<keyword evidence="12" id="KW-1185">Reference proteome</keyword>
<dbReference type="EC" id="2.1.1.-" evidence="10"/>
<feature type="site" description="Interaction with substrate rRNA" evidence="10">
    <location>
        <position position="60"/>
    </location>
</feature>
<keyword evidence="6 10" id="KW-0808">Transferase</keyword>
<dbReference type="InterPro" id="IPR029026">
    <property type="entry name" value="tRNA_m1G_MTases_N"/>
</dbReference>
<evidence type="ECO:0000256" key="8">
    <source>
        <dbReference type="ARBA" id="ARBA00022730"/>
    </source>
</evidence>
<dbReference type="HAMAP" id="MF_00554">
    <property type="entry name" value="NEP1"/>
    <property type="match status" value="1"/>
</dbReference>
<dbReference type="CDD" id="cd18088">
    <property type="entry name" value="Nep1-like"/>
    <property type="match status" value="1"/>
</dbReference>
<keyword evidence="7 10" id="KW-0949">S-adenosyl-L-methionine</keyword>
<evidence type="ECO:0000313" key="12">
    <source>
        <dbReference type="Proteomes" id="UP000018159"/>
    </source>
</evidence>
<dbReference type="GO" id="GO:0019843">
    <property type="term" value="F:rRNA binding"/>
    <property type="evidence" value="ECO:0007669"/>
    <property type="project" value="UniProtKB-UniRule"/>
</dbReference>
<organism evidence="11 12">
    <name type="scientific">Candidatus Nitrosotenuis uzonensis</name>
    <dbReference type="NCBI Taxonomy" id="1407055"/>
    <lineage>
        <taxon>Archaea</taxon>
        <taxon>Nitrososphaerota</taxon>
        <taxon>Candidatus Nitrosotenuis</taxon>
    </lineage>
</organism>
<dbReference type="GO" id="GO:0070037">
    <property type="term" value="F:rRNA (pseudouridine) methyltransferase activity"/>
    <property type="evidence" value="ECO:0007669"/>
    <property type="project" value="UniProtKB-UniRule"/>
</dbReference>
<feature type="site" description="Interaction with substrate rRNA" evidence="10">
    <location>
        <position position="101"/>
    </location>
</feature>
<dbReference type="PANTHER" id="PTHR12636:SF5">
    <property type="entry name" value="RIBOSOMAL RNA SMALL SUBUNIT METHYLTRANSFERASE NEP1"/>
    <property type="match status" value="1"/>
</dbReference>
<comment type="subunit">
    <text evidence="2 10">Homodimer.</text>
</comment>
<dbReference type="InterPro" id="IPR029028">
    <property type="entry name" value="Alpha/beta_knot_MTases"/>
</dbReference>
<evidence type="ECO:0000313" key="11">
    <source>
        <dbReference type="EMBL" id="CDI04936.1"/>
    </source>
</evidence>
<evidence type="ECO:0000256" key="3">
    <source>
        <dbReference type="ARBA" id="ARBA00022517"/>
    </source>
</evidence>
<evidence type="ECO:0000256" key="2">
    <source>
        <dbReference type="ARBA" id="ARBA00011738"/>
    </source>
</evidence>
<comment type="catalytic activity">
    <reaction evidence="10">
        <text>a pseudouridine in rRNA + S-adenosyl-L-methionine = an N(1)-methylpseudouridine in rRNA + S-adenosyl-L-homocysteine + H(+)</text>
        <dbReference type="Rhea" id="RHEA:46696"/>
        <dbReference type="Rhea" id="RHEA-COMP:11634"/>
        <dbReference type="Rhea" id="RHEA-COMP:13933"/>
        <dbReference type="ChEBI" id="CHEBI:15378"/>
        <dbReference type="ChEBI" id="CHEBI:57856"/>
        <dbReference type="ChEBI" id="CHEBI:59789"/>
        <dbReference type="ChEBI" id="CHEBI:65314"/>
        <dbReference type="ChEBI" id="CHEBI:74890"/>
    </reaction>
</comment>
<dbReference type="NCBIfam" id="NF003207">
    <property type="entry name" value="PRK04171.2-2"/>
    <property type="match status" value="1"/>
</dbReference>
<comment type="function">
    <text evidence="10">Methyltransferase involved in ribosomal biogenesis. Specifically catalyzes the N1-methylation of the pseudouridine corresponding to position 914 in M.jannaschii 16S rRNA.</text>
</comment>
<dbReference type="Proteomes" id="UP000018159">
    <property type="component" value="Unassembled WGS sequence"/>
</dbReference>
<evidence type="ECO:0000256" key="1">
    <source>
        <dbReference type="ARBA" id="ARBA00008115"/>
    </source>
</evidence>
<dbReference type="Gene3D" id="3.40.1280.10">
    <property type="match status" value="1"/>
</dbReference>
<evidence type="ECO:0000256" key="9">
    <source>
        <dbReference type="ARBA" id="ARBA00022884"/>
    </source>
</evidence>